<dbReference type="EMBL" id="UZAK01033087">
    <property type="protein sequence ID" value="VDP34331.1"/>
    <property type="molecule type" value="Genomic_DNA"/>
</dbReference>
<dbReference type="Proteomes" id="UP000279833">
    <property type="component" value="Unassembled WGS sequence"/>
</dbReference>
<accession>A0A183K2C8</accession>
<proteinExistence type="predicted"/>
<dbReference type="WBParaSite" id="SCUD_0000914101-mRNA-1">
    <property type="protein sequence ID" value="SCUD_0000914101-mRNA-1"/>
    <property type="gene ID" value="SCUD_0000914101"/>
</dbReference>
<evidence type="ECO:0000313" key="3">
    <source>
        <dbReference type="WBParaSite" id="SCUD_0000914101-mRNA-1"/>
    </source>
</evidence>
<name>A0A183K2C8_9TREM</name>
<protein>
    <submittedName>
        <fullName evidence="3">Lipoprotein</fullName>
    </submittedName>
</protein>
<reference evidence="3" key="1">
    <citation type="submission" date="2016-06" db="UniProtKB">
        <authorList>
            <consortium name="WormBaseParasite"/>
        </authorList>
    </citation>
    <scope>IDENTIFICATION</scope>
</reference>
<dbReference type="AlphaFoldDB" id="A0A183K2C8"/>
<evidence type="ECO:0000313" key="2">
    <source>
        <dbReference type="Proteomes" id="UP000279833"/>
    </source>
</evidence>
<evidence type="ECO:0000313" key="1">
    <source>
        <dbReference type="EMBL" id="VDP34331.1"/>
    </source>
</evidence>
<reference evidence="1 2" key="2">
    <citation type="submission" date="2018-11" db="EMBL/GenBank/DDBJ databases">
        <authorList>
            <consortium name="Pathogen Informatics"/>
        </authorList>
    </citation>
    <scope>NUCLEOTIDE SEQUENCE [LARGE SCALE GENOMIC DNA]</scope>
    <source>
        <strain evidence="1">Dakar</strain>
        <strain evidence="2">Dakar, Senegal</strain>
    </source>
</reference>
<organism evidence="3">
    <name type="scientific">Schistosoma curassoni</name>
    <dbReference type="NCBI Taxonomy" id="6186"/>
    <lineage>
        <taxon>Eukaryota</taxon>
        <taxon>Metazoa</taxon>
        <taxon>Spiralia</taxon>
        <taxon>Lophotrochozoa</taxon>
        <taxon>Platyhelminthes</taxon>
        <taxon>Trematoda</taxon>
        <taxon>Digenea</taxon>
        <taxon>Strigeidida</taxon>
        <taxon>Schistosomatoidea</taxon>
        <taxon>Schistosomatidae</taxon>
        <taxon>Schistosoma</taxon>
    </lineage>
</organism>
<gene>
    <name evidence="1" type="ORF">SCUD_LOCUS9141</name>
</gene>
<keyword evidence="2" id="KW-1185">Reference proteome</keyword>
<sequence>MACNNPIAIDREDLEDVKTSTYLVSNINEHGGSDADVKAWISNWRTTEEHMELKTIVNQHQGQNFRYK</sequence>